<proteinExistence type="predicted"/>
<reference evidence="2" key="1">
    <citation type="submission" date="2005-09" db="EMBL/GenBank/DDBJ databases">
        <title>Complete genome sequence of Clostridium kluyveri and comparative genomics of Clostridia species.</title>
        <authorList>
            <person name="Inui M."/>
            <person name="Nonaka H."/>
            <person name="Shinoda Y."/>
            <person name="Ikenaga Y."/>
            <person name="Abe M."/>
            <person name="Naito K."/>
            <person name="Vertes A.A."/>
            <person name="Yukawa H."/>
        </authorList>
    </citation>
    <scope>NUCLEOTIDE SEQUENCE [LARGE SCALE GENOMIC DNA]</scope>
    <source>
        <strain evidence="2">NBRC 12016</strain>
    </source>
</reference>
<name>B9E629_CLOK1</name>
<evidence type="ECO:0000313" key="1">
    <source>
        <dbReference type="EMBL" id="BAH07954.1"/>
    </source>
</evidence>
<dbReference type="HOGENOM" id="CLU_2381109_0_0_9"/>
<protein>
    <submittedName>
        <fullName evidence="1">Uncharacterized protein</fullName>
    </submittedName>
</protein>
<dbReference type="Proteomes" id="UP000007969">
    <property type="component" value="Chromosome"/>
</dbReference>
<accession>B9E629</accession>
<sequence length="94" mass="10114">MPSLKLRISSLLPELTFKTSSSDIATMGAIDSTPTSRPHSKSVIVDSATPLLLGFPQSSSLKSSMQNTLSILLLSMILHAFSKEMSIFSPIHPL</sequence>
<gene>
    <name evidence="1" type="ordered locus">CKR_2903</name>
</gene>
<dbReference type="KEGG" id="ckr:CKR_2903"/>
<dbReference type="AlphaFoldDB" id="B9E629"/>
<evidence type="ECO:0000313" key="2">
    <source>
        <dbReference type="Proteomes" id="UP000007969"/>
    </source>
</evidence>
<organism evidence="1 2">
    <name type="scientific">Clostridium kluyveri (strain NBRC 12016)</name>
    <dbReference type="NCBI Taxonomy" id="583346"/>
    <lineage>
        <taxon>Bacteria</taxon>
        <taxon>Bacillati</taxon>
        <taxon>Bacillota</taxon>
        <taxon>Clostridia</taxon>
        <taxon>Eubacteriales</taxon>
        <taxon>Clostridiaceae</taxon>
        <taxon>Clostridium</taxon>
    </lineage>
</organism>
<dbReference type="EMBL" id="AP009049">
    <property type="protein sequence ID" value="BAH07954.1"/>
    <property type="molecule type" value="Genomic_DNA"/>
</dbReference>